<keyword evidence="1" id="KW-0812">Transmembrane</keyword>
<evidence type="ECO:0000313" key="2">
    <source>
        <dbReference type="EMBL" id="MBP1920311.1"/>
    </source>
</evidence>
<name>A0ABS4G6X7_9CLOT</name>
<proteinExistence type="predicted"/>
<gene>
    <name evidence="2" type="ORF">J2Z34_002822</name>
</gene>
<sequence>MAELLTIQNLILSGASLFLGALLSSYFSWLYFKKQKRAEIQIDEAKAIHNQIFKVNAQFAEIHDLLIKYKNFHTSNNQKTGLISKEELLNRMNVLANELFNTGKLFNYAKYILNVNTKAIAKLNNDWVAIFEQEIESQQIEIDRVDNILNFIKQAEDILNDENLRIIYISNSNIYTSLQKLKYILNAYKDTNNKRKQIPKCVENALIKFAAWLD</sequence>
<feature type="transmembrane region" description="Helical" evidence="1">
    <location>
        <begin position="12"/>
        <end position="32"/>
    </location>
</feature>
<comment type="caution">
    <text evidence="2">The sequence shown here is derived from an EMBL/GenBank/DDBJ whole genome shotgun (WGS) entry which is preliminary data.</text>
</comment>
<keyword evidence="1" id="KW-1133">Transmembrane helix</keyword>
<dbReference type="Proteomes" id="UP001519271">
    <property type="component" value="Unassembled WGS sequence"/>
</dbReference>
<keyword evidence="1" id="KW-0472">Membrane</keyword>
<evidence type="ECO:0000313" key="3">
    <source>
        <dbReference type="Proteomes" id="UP001519271"/>
    </source>
</evidence>
<dbReference type="RefSeq" id="WP_209460483.1">
    <property type="nucleotide sequence ID" value="NZ_JAGGKC010000027.1"/>
</dbReference>
<organism evidence="2 3">
    <name type="scientific">Youngiibacter multivorans</name>
    <dbReference type="NCBI Taxonomy" id="937251"/>
    <lineage>
        <taxon>Bacteria</taxon>
        <taxon>Bacillati</taxon>
        <taxon>Bacillota</taxon>
        <taxon>Clostridia</taxon>
        <taxon>Eubacteriales</taxon>
        <taxon>Clostridiaceae</taxon>
        <taxon>Youngiibacter</taxon>
    </lineage>
</organism>
<accession>A0ABS4G6X7</accession>
<protein>
    <submittedName>
        <fullName evidence="2">Uncharacterized protein</fullName>
    </submittedName>
</protein>
<reference evidence="2 3" key="1">
    <citation type="submission" date="2021-03" db="EMBL/GenBank/DDBJ databases">
        <title>Genomic Encyclopedia of Type Strains, Phase IV (KMG-IV): sequencing the most valuable type-strain genomes for metagenomic binning, comparative biology and taxonomic classification.</title>
        <authorList>
            <person name="Goeker M."/>
        </authorList>
    </citation>
    <scope>NUCLEOTIDE SEQUENCE [LARGE SCALE GENOMIC DNA]</scope>
    <source>
        <strain evidence="2 3">DSM 6139</strain>
    </source>
</reference>
<keyword evidence="3" id="KW-1185">Reference proteome</keyword>
<dbReference type="EMBL" id="JAGGKC010000027">
    <property type="protein sequence ID" value="MBP1920311.1"/>
    <property type="molecule type" value="Genomic_DNA"/>
</dbReference>
<evidence type="ECO:0000256" key="1">
    <source>
        <dbReference type="SAM" id="Phobius"/>
    </source>
</evidence>